<dbReference type="InterPro" id="IPR018289">
    <property type="entry name" value="MULE_transposase_dom"/>
</dbReference>
<dbReference type="OrthoDB" id="1435097at2759"/>
<evidence type="ECO:0000259" key="2">
    <source>
        <dbReference type="Pfam" id="PF10551"/>
    </source>
</evidence>
<feature type="domain" description="Transposase MuDR plant" evidence="1">
    <location>
        <begin position="91"/>
        <end position="152"/>
    </location>
</feature>
<dbReference type="Pfam" id="PF10551">
    <property type="entry name" value="MULE"/>
    <property type="match status" value="1"/>
</dbReference>
<dbReference type="RefSeq" id="XP_022157858.1">
    <property type="nucleotide sequence ID" value="XM_022302166.1"/>
</dbReference>
<keyword evidence="3" id="KW-1185">Reference proteome</keyword>
<dbReference type="AlphaFoldDB" id="A0A6J1DUI1"/>
<dbReference type="Pfam" id="PF03108">
    <property type="entry name" value="DBD_Tnp_Mut"/>
    <property type="match status" value="1"/>
</dbReference>
<accession>A0A6J1DUI1</accession>
<sequence length="392" mass="45279">MSLDCDEIVILEPGNGSSSDIEVEVDELFGTELCLNIPVNLNPPLLNEEAPSPMFTEIDFETAHSICEEGSKLEEGSMSLEMSVDNIRIRSKFRTKEELQLAVKKYCIAQHYQFVVIESNQDMWYVKCKQWNDGCKWRLRARRRKSHGMFEISVLEEVHSCLYVELTQDHSQLDSNFMCSEIQNIVRRDPSTSIASLQEVIKKEFGYCVNYRRMWQAKRKALIKVFGDWEKSYEELSYWLNALVHYNVDTRVLWDLIPSNNPGHLIFGRVFWSFGPAIEGFKHCRPLIQIDGTHLYGNYKGKLLIATTNDANGHIFPIAFAIVEEENTCSWSWFLCALRNLVTDRDGICLISDRHGGILAAVKDKENGWSELRAHHRFCLRHVASNFNKNII</sequence>
<evidence type="ECO:0000259" key="1">
    <source>
        <dbReference type="Pfam" id="PF03108"/>
    </source>
</evidence>
<dbReference type="GeneID" id="111024473"/>
<proteinExistence type="predicted"/>
<dbReference type="Proteomes" id="UP000504603">
    <property type="component" value="Unplaced"/>
</dbReference>
<dbReference type="KEGG" id="mcha:111024473"/>
<name>A0A6J1DUI1_MOMCH</name>
<evidence type="ECO:0000313" key="4">
    <source>
        <dbReference type="RefSeq" id="XP_022157858.1"/>
    </source>
</evidence>
<organism evidence="3 4">
    <name type="scientific">Momordica charantia</name>
    <name type="common">Bitter gourd</name>
    <name type="synonym">Balsam pear</name>
    <dbReference type="NCBI Taxonomy" id="3673"/>
    <lineage>
        <taxon>Eukaryota</taxon>
        <taxon>Viridiplantae</taxon>
        <taxon>Streptophyta</taxon>
        <taxon>Embryophyta</taxon>
        <taxon>Tracheophyta</taxon>
        <taxon>Spermatophyta</taxon>
        <taxon>Magnoliopsida</taxon>
        <taxon>eudicotyledons</taxon>
        <taxon>Gunneridae</taxon>
        <taxon>Pentapetalae</taxon>
        <taxon>rosids</taxon>
        <taxon>fabids</taxon>
        <taxon>Cucurbitales</taxon>
        <taxon>Cucurbitaceae</taxon>
        <taxon>Momordiceae</taxon>
        <taxon>Momordica</taxon>
    </lineage>
</organism>
<protein>
    <submittedName>
        <fullName evidence="4">Uncharacterized protein LOC111024473</fullName>
    </submittedName>
</protein>
<dbReference type="PANTHER" id="PTHR31973">
    <property type="entry name" value="POLYPROTEIN, PUTATIVE-RELATED"/>
    <property type="match status" value="1"/>
</dbReference>
<dbReference type="InterPro" id="IPR004332">
    <property type="entry name" value="Transposase_MuDR"/>
</dbReference>
<reference evidence="4" key="1">
    <citation type="submission" date="2025-08" db="UniProtKB">
        <authorList>
            <consortium name="RefSeq"/>
        </authorList>
    </citation>
    <scope>IDENTIFICATION</scope>
    <source>
        <strain evidence="4">OHB3-1</strain>
    </source>
</reference>
<gene>
    <name evidence="4" type="primary">LOC111024473</name>
</gene>
<feature type="domain" description="MULE transposase" evidence="2">
    <location>
        <begin position="288"/>
        <end position="386"/>
    </location>
</feature>
<evidence type="ECO:0000313" key="3">
    <source>
        <dbReference type="Proteomes" id="UP000504603"/>
    </source>
</evidence>
<dbReference type="PANTHER" id="PTHR31973:SF195">
    <property type="entry name" value="MUDR FAMILY TRANSPOSASE"/>
    <property type="match status" value="1"/>
</dbReference>